<dbReference type="InterPro" id="IPR025444">
    <property type="entry name" value="Monooxy_af470"/>
</dbReference>
<keyword evidence="2" id="KW-1185">Reference proteome</keyword>
<name>A0ABV3K9N4_STRON</name>
<organism evidence="1 2">
    <name type="scientific">Streptomyces orinoci</name>
    <name type="common">Streptoverticillium orinoci</name>
    <dbReference type="NCBI Taxonomy" id="67339"/>
    <lineage>
        <taxon>Bacteria</taxon>
        <taxon>Bacillati</taxon>
        <taxon>Actinomycetota</taxon>
        <taxon>Actinomycetes</taxon>
        <taxon>Kitasatosporales</taxon>
        <taxon>Streptomycetaceae</taxon>
        <taxon>Streptomyces</taxon>
    </lineage>
</organism>
<protein>
    <submittedName>
        <fullName evidence="1">DUF4188 domain-containing protein</fullName>
    </submittedName>
</protein>
<dbReference type="EMBL" id="JBFAUK010000056">
    <property type="protein sequence ID" value="MEV5511229.1"/>
    <property type="molecule type" value="Genomic_DNA"/>
</dbReference>
<accession>A0ABV3K9N4</accession>
<dbReference type="Proteomes" id="UP001552594">
    <property type="component" value="Unassembled WGS sequence"/>
</dbReference>
<sequence>MSARPIPERVTAAAEGEVVVFLIGMRVNRWRSVRHWLPAMTAMPRMLRELSRDPDSGLLGYRLLSGGPRVYTVVQYWRSREELLAYAADPAAQHRPAWADFNRRARHGADKVGIWHETYLVPAGSYESVYVGMPLSGLAAAHGVEPVARRGERAAQRLN</sequence>
<dbReference type="RefSeq" id="WP_109283664.1">
    <property type="nucleotide sequence ID" value="NZ_JBFAUK010000056.1"/>
</dbReference>
<reference evidence="1 2" key="1">
    <citation type="submission" date="2024-06" db="EMBL/GenBank/DDBJ databases">
        <title>The Natural Products Discovery Center: Release of the First 8490 Sequenced Strains for Exploring Actinobacteria Biosynthetic Diversity.</title>
        <authorList>
            <person name="Kalkreuter E."/>
            <person name="Kautsar S.A."/>
            <person name="Yang D."/>
            <person name="Bader C.D."/>
            <person name="Teijaro C.N."/>
            <person name="Fluegel L."/>
            <person name="Davis C.M."/>
            <person name="Simpson J.R."/>
            <person name="Lauterbach L."/>
            <person name="Steele A.D."/>
            <person name="Gui C."/>
            <person name="Meng S."/>
            <person name="Li G."/>
            <person name="Viehrig K."/>
            <person name="Ye F."/>
            <person name="Su P."/>
            <person name="Kiefer A.F."/>
            <person name="Nichols A."/>
            <person name="Cepeda A.J."/>
            <person name="Yan W."/>
            <person name="Fan B."/>
            <person name="Jiang Y."/>
            <person name="Adhikari A."/>
            <person name="Zheng C.-J."/>
            <person name="Schuster L."/>
            <person name="Cowan T.M."/>
            <person name="Smanski M.J."/>
            <person name="Chevrette M.G."/>
            <person name="De Carvalho L.P.S."/>
            <person name="Shen B."/>
        </authorList>
    </citation>
    <scope>NUCLEOTIDE SEQUENCE [LARGE SCALE GENOMIC DNA]</scope>
    <source>
        <strain evidence="1 2">NPDC052347</strain>
    </source>
</reference>
<dbReference type="Pfam" id="PF13826">
    <property type="entry name" value="Monooxy_af470-like"/>
    <property type="match status" value="1"/>
</dbReference>
<proteinExistence type="predicted"/>
<comment type="caution">
    <text evidence="1">The sequence shown here is derived from an EMBL/GenBank/DDBJ whole genome shotgun (WGS) entry which is preliminary data.</text>
</comment>
<evidence type="ECO:0000313" key="1">
    <source>
        <dbReference type="EMBL" id="MEV5511229.1"/>
    </source>
</evidence>
<gene>
    <name evidence="1" type="ORF">AB0L16_33280</name>
</gene>
<evidence type="ECO:0000313" key="2">
    <source>
        <dbReference type="Proteomes" id="UP001552594"/>
    </source>
</evidence>